<reference evidence="1" key="2">
    <citation type="submission" date="2020-11" db="EMBL/GenBank/DDBJ databases">
        <authorList>
            <person name="McCartney M.A."/>
            <person name="Auch B."/>
            <person name="Kono T."/>
            <person name="Mallez S."/>
            <person name="Becker A."/>
            <person name="Gohl D.M."/>
            <person name="Silverstein K.A.T."/>
            <person name="Koren S."/>
            <person name="Bechman K.B."/>
            <person name="Herman A."/>
            <person name="Abrahante J.E."/>
            <person name="Garbe J."/>
        </authorList>
    </citation>
    <scope>NUCLEOTIDE SEQUENCE</scope>
    <source>
        <strain evidence="1">Duluth1</strain>
        <tissue evidence="1">Whole animal</tissue>
    </source>
</reference>
<sequence>MSVYLLGSHCQPKSHLLESHRQPKSHLLGSHCQPKSHLLESHCHPTCDQYLGMEGFEEDHPIIYRAKKVHR</sequence>
<evidence type="ECO:0000313" key="2">
    <source>
        <dbReference type="Proteomes" id="UP000828390"/>
    </source>
</evidence>
<dbReference type="AlphaFoldDB" id="A0A9D4JTH4"/>
<accession>A0A9D4JTH4</accession>
<protein>
    <submittedName>
        <fullName evidence="1">Uncharacterized protein</fullName>
    </submittedName>
</protein>
<reference evidence="1" key="1">
    <citation type="journal article" date="2019" name="bioRxiv">
        <title>The Genome of the Zebra Mussel, Dreissena polymorpha: A Resource for Invasive Species Research.</title>
        <authorList>
            <person name="McCartney M.A."/>
            <person name="Auch B."/>
            <person name="Kono T."/>
            <person name="Mallez S."/>
            <person name="Zhang Y."/>
            <person name="Obille A."/>
            <person name="Becker A."/>
            <person name="Abrahante J.E."/>
            <person name="Garbe J."/>
            <person name="Badalamenti J.P."/>
            <person name="Herman A."/>
            <person name="Mangelson H."/>
            <person name="Liachko I."/>
            <person name="Sullivan S."/>
            <person name="Sone E.D."/>
            <person name="Koren S."/>
            <person name="Silverstein K.A.T."/>
            <person name="Beckman K.B."/>
            <person name="Gohl D.M."/>
        </authorList>
    </citation>
    <scope>NUCLEOTIDE SEQUENCE</scope>
    <source>
        <strain evidence="1">Duluth1</strain>
        <tissue evidence="1">Whole animal</tissue>
    </source>
</reference>
<dbReference type="Proteomes" id="UP000828390">
    <property type="component" value="Unassembled WGS sequence"/>
</dbReference>
<keyword evidence="2" id="KW-1185">Reference proteome</keyword>
<evidence type="ECO:0000313" key="1">
    <source>
        <dbReference type="EMBL" id="KAH3823596.1"/>
    </source>
</evidence>
<dbReference type="EMBL" id="JAIWYP010000005">
    <property type="protein sequence ID" value="KAH3823596.1"/>
    <property type="molecule type" value="Genomic_DNA"/>
</dbReference>
<organism evidence="1 2">
    <name type="scientific">Dreissena polymorpha</name>
    <name type="common">Zebra mussel</name>
    <name type="synonym">Mytilus polymorpha</name>
    <dbReference type="NCBI Taxonomy" id="45954"/>
    <lineage>
        <taxon>Eukaryota</taxon>
        <taxon>Metazoa</taxon>
        <taxon>Spiralia</taxon>
        <taxon>Lophotrochozoa</taxon>
        <taxon>Mollusca</taxon>
        <taxon>Bivalvia</taxon>
        <taxon>Autobranchia</taxon>
        <taxon>Heteroconchia</taxon>
        <taxon>Euheterodonta</taxon>
        <taxon>Imparidentia</taxon>
        <taxon>Neoheterodontei</taxon>
        <taxon>Myida</taxon>
        <taxon>Dreissenoidea</taxon>
        <taxon>Dreissenidae</taxon>
        <taxon>Dreissena</taxon>
    </lineage>
</organism>
<proteinExistence type="predicted"/>
<comment type="caution">
    <text evidence="1">The sequence shown here is derived from an EMBL/GenBank/DDBJ whole genome shotgun (WGS) entry which is preliminary data.</text>
</comment>
<gene>
    <name evidence="1" type="ORF">DPMN_125405</name>
</gene>
<name>A0A9D4JTH4_DREPO</name>